<accession>A0A0A9GE35</accession>
<evidence type="ECO:0000313" key="2">
    <source>
        <dbReference type="EMBL" id="JAE22757.1"/>
    </source>
</evidence>
<evidence type="ECO:0000256" key="1">
    <source>
        <dbReference type="SAM" id="Phobius"/>
    </source>
</evidence>
<reference evidence="2" key="2">
    <citation type="journal article" date="2015" name="Data Brief">
        <title>Shoot transcriptome of the giant reed, Arundo donax.</title>
        <authorList>
            <person name="Barrero R.A."/>
            <person name="Guerrero F.D."/>
            <person name="Moolhuijzen P."/>
            <person name="Goolsby J.A."/>
            <person name="Tidwell J."/>
            <person name="Bellgard S.E."/>
            <person name="Bellgard M.I."/>
        </authorList>
    </citation>
    <scope>NUCLEOTIDE SEQUENCE</scope>
    <source>
        <tissue evidence="2">Shoot tissue taken approximately 20 cm above the soil surface</tissue>
    </source>
</reference>
<dbReference type="AlphaFoldDB" id="A0A0A9GE35"/>
<reference evidence="2" key="1">
    <citation type="submission" date="2014-09" db="EMBL/GenBank/DDBJ databases">
        <authorList>
            <person name="Magalhaes I.L.F."/>
            <person name="Oliveira U."/>
            <person name="Santos F.R."/>
            <person name="Vidigal T.H.D.A."/>
            <person name="Brescovit A.D."/>
            <person name="Santos A.J."/>
        </authorList>
    </citation>
    <scope>NUCLEOTIDE SEQUENCE</scope>
    <source>
        <tissue evidence="2">Shoot tissue taken approximately 20 cm above the soil surface</tissue>
    </source>
</reference>
<keyword evidence="1" id="KW-0472">Membrane</keyword>
<keyword evidence="1" id="KW-1133">Transmembrane helix</keyword>
<sequence>MFFWKEQEKPLRLRTPPSTTYTKPWVSCADSICFSSIVRNFLPVLPKLRFFWVRAMPHVWHYTCIFAPVDPLTCTARSSFVQRSVILFSFLVVFNPLIHVWINFIIVPSNFGGEILLVFHRMELV</sequence>
<proteinExistence type="predicted"/>
<protein>
    <submittedName>
        <fullName evidence="2">Pco069460</fullName>
    </submittedName>
</protein>
<name>A0A0A9GE35_ARUDO</name>
<organism evidence="2">
    <name type="scientific">Arundo donax</name>
    <name type="common">Giant reed</name>
    <name type="synonym">Donax arundinaceus</name>
    <dbReference type="NCBI Taxonomy" id="35708"/>
    <lineage>
        <taxon>Eukaryota</taxon>
        <taxon>Viridiplantae</taxon>
        <taxon>Streptophyta</taxon>
        <taxon>Embryophyta</taxon>
        <taxon>Tracheophyta</taxon>
        <taxon>Spermatophyta</taxon>
        <taxon>Magnoliopsida</taxon>
        <taxon>Liliopsida</taxon>
        <taxon>Poales</taxon>
        <taxon>Poaceae</taxon>
        <taxon>PACMAD clade</taxon>
        <taxon>Arundinoideae</taxon>
        <taxon>Arundineae</taxon>
        <taxon>Arundo</taxon>
    </lineage>
</organism>
<feature type="transmembrane region" description="Helical" evidence="1">
    <location>
        <begin position="85"/>
        <end position="107"/>
    </location>
</feature>
<dbReference type="EMBL" id="GBRH01175139">
    <property type="protein sequence ID" value="JAE22757.1"/>
    <property type="molecule type" value="Transcribed_RNA"/>
</dbReference>
<keyword evidence="1" id="KW-0812">Transmembrane</keyword>